<gene>
    <name evidence="1" type="ORF">ACAOBT_LOCUS16672</name>
</gene>
<dbReference type="AlphaFoldDB" id="A0A9P0L2Z3"/>
<organism evidence="1 2">
    <name type="scientific">Acanthoscelides obtectus</name>
    <name type="common">Bean weevil</name>
    <name type="synonym">Bruchus obtectus</name>
    <dbReference type="NCBI Taxonomy" id="200917"/>
    <lineage>
        <taxon>Eukaryota</taxon>
        <taxon>Metazoa</taxon>
        <taxon>Ecdysozoa</taxon>
        <taxon>Arthropoda</taxon>
        <taxon>Hexapoda</taxon>
        <taxon>Insecta</taxon>
        <taxon>Pterygota</taxon>
        <taxon>Neoptera</taxon>
        <taxon>Endopterygota</taxon>
        <taxon>Coleoptera</taxon>
        <taxon>Polyphaga</taxon>
        <taxon>Cucujiformia</taxon>
        <taxon>Chrysomeloidea</taxon>
        <taxon>Chrysomelidae</taxon>
        <taxon>Bruchinae</taxon>
        <taxon>Bruchini</taxon>
        <taxon>Acanthoscelides</taxon>
    </lineage>
</organism>
<comment type="caution">
    <text evidence="1">The sequence shown here is derived from an EMBL/GenBank/DDBJ whole genome shotgun (WGS) entry which is preliminary data.</text>
</comment>
<sequence length="51" mass="5716">MLYILSYSKIQINYSCLIIIICNNTHISAQSKGASFSICTLERVGFPIFIS</sequence>
<proteinExistence type="predicted"/>
<dbReference type="EMBL" id="CAKOFQ010006979">
    <property type="protein sequence ID" value="CAH1985433.1"/>
    <property type="molecule type" value="Genomic_DNA"/>
</dbReference>
<evidence type="ECO:0000313" key="1">
    <source>
        <dbReference type="EMBL" id="CAH1985433.1"/>
    </source>
</evidence>
<dbReference type="Proteomes" id="UP001152888">
    <property type="component" value="Unassembled WGS sequence"/>
</dbReference>
<name>A0A9P0L2Z3_ACAOB</name>
<keyword evidence="2" id="KW-1185">Reference proteome</keyword>
<accession>A0A9P0L2Z3</accession>
<protein>
    <submittedName>
        <fullName evidence="1">Uncharacterized protein</fullName>
    </submittedName>
</protein>
<reference evidence="1" key="1">
    <citation type="submission" date="2022-03" db="EMBL/GenBank/DDBJ databases">
        <authorList>
            <person name="Sayadi A."/>
        </authorList>
    </citation>
    <scope>NUCLEOTIDE SEQUENCE</scope>
</reference>
<evidence type="ECO:0000313" key="2">
    <source>
        <dbReference type="Proteomes" id="UP001152888"/>
    </source>
</evidence>